<dbReference type="AlphaFoldDB" id="A7S372"/>
<feature type="compositionally biased region" description="Basic and acidic residues" evidence="1">
    <location>
        <begin position="102"/>
        <end position="119"/>
    </location>
</feature>
<feature type="compositionally biased region" description="Basic and acidic residues" evidence="1">
    <location>
        <begin position="29"/>
        <end position="62"/>
    </location>
</feature>
<protein>
    <submittedName>
        <fullName evidence="2">Uncharacterized protein</fullName>
    </submittedName>
</protein>
<sequence>MAEAVPELKRDSTMTVTAKEGEAFLEAQGKLHDDAKTRAQQKELDAEPNGEEKNETPTKLERTTTMQATAKEGSEIIGDEDLGKTRSETENKNEDSEANGDENGHNEASEEKPALKRDGTMAVTAAEGAEILGDHDTEAGTRAEAKAVKAAIEESVEQNGQAEDEEKPDLKRKSTMKATLEDGEEFLKRKKESNGTKQEATA</sequence>
<name>A7S372_NEMVE</name>
<proteinExistence type="predicted"/>
<dbReference type="EMBL" id="DS469572">
    <property type="protein sequence ID" value="EDO41801.1"/>
    <property type="molecule type" value="Genomic_DNA"/>
</dbReference>
<dbReference type="InParanoid" id="A7S372"/>
<feature type="region of interest" description="Disordered" evidence="1">
    <location>
        <begin position="1"/>
        <end position="202"/>
    </location>
</feature>
<dbReference type="HOGENOM" id="CLU_1339071_0_0_1"/>
<dbReference type="PhylomeDB" id="A7S372"/>
<dbReference type="Proteomes" id="UP000001593">
    <property type="component" value="Unassembled WGS sequence"/>
</dbReference>
<feature type="compositionally biased region" description="Basic and acidic residues" evidence="1">
    <location>
        <begin position="81"/>
        <end position="95"/>
    </location>
</feature>
<dbReference type="eggNOG" id="ENOG502S5NI">
    <property type="taxonomic scope" value="Eukaryota"/>
</dbReference>
<reference evidence="2 3" key="1">
    <citation type="journal article" date="2007" name="Science">
        <title>Sea anemone genome reveals ancestral eumetazoan gene repertoire and genomic organization.</title>
        <authorList>
            <person name="Putnam N.H."/>
            <person name="Srivastava M."/>
            <person name="Hellsten U."/>
            <person name="Dirks B."/>
            <person name="Chapman J."/>
            <person name="Salamov A."/>
            <person name="Terry A."/>
            <person name="Shapiro H."/>
            <person name="Lindquist E."/>
            <person name="Kapitonov V.V."/>
            <person name="Jurka J."/>
            <person name="Genikhovich G."/>
            <person name="Grigoriev I.V."/>
            <person name="Lucas S.M."/>
            <person name="Steele R.E."/>
            <person name="Finnerty J.R."/>
            <person name="Technau U."/>
            <person name="Martindale M.Q."/>
            <person name="Rokhsar D.S."/>
        </authorList>
    </citation>
    <scope>NUCLEOTIDE SEQUENCE [LARGE SCALE GENOMIC DNA]</scope>
    <source>
        <strain evidence="3">CH2 X CH6</strain>
    </source>
</reference>
<evidence type="ECO:0000313" key="3">
    <source>
        <dbReference type="Proteomes" id="UP000001593"/>
    </source>
</evidence>
<feature type="compositionally biased region" description="Basic and acidic residues" evidence="1">
    <location>
        <begin position="1"/>
        <end position="12"/>
    </location>
</feature>
<accession>A7S372</accession>
<gene>
    <name evidence="2" type="ORF">NEMVEDRAFT_v1g242530</name>
</gene>
<evidence type="ECO:0000313" key="2">
    <source>
        <dbReference type="EMBL" id="EDO41801.1"/>
    </source>
</evidence>
<dbReference type="OMA" id="KREGTMA"/>
<evidence type="ECO:0000256" key="1">
    <source>
        <dbReference type="SAM" id="MobiDB-lite"/>
    </source>
</evidence>
<feature type="compositionally biased region" description="Basic and acidic residues" evidence="1">
    <location>
        <begin position="132"/>
        <end position="147"/>
    </location>
</feature>
<dbReference type="OrthoDB" id="5974215at2759"/>
<organism evidence="2 3">
    <name type="scientific">Nematostella vectensis</name>
    <name type="common">Starlet sea anemone</name>
    <dbReference type="NCBI Taxonomy" id="45351"/>
    <lineage>
        <taxon>Eukaryota</taxon>
        <taxon>Metazoa</taxon>
        <taxon>Cnidaria</taxon>
        <taxon>Anthozoa</taxon>
        <taxon>Hexacorallia</taxon>
        <taxon>Actiniaria</taxon>
        <taxon>Edwardsiidae</taxon>
        <taxon>Nematostella</taxon>
    </lineage>
</organism>
<dbReference type="KEGG" id="nve:5513622"/>
<keyword evidence="3" id="KW-1185">Reference proteome</keyword>